<proteinExistence type="predicted"/>
<keyword evidence="3" id="KW-1185">Reference proteome</keyword>
<evidence type="ECO:0000256" key="1">
    <source>
        <dbReference type="SAM" id="SignalP"/>
    </source>
</evidence>
<organism evidence="2 3">
    <name type="scientific">Phaeocystidibacter marisrubri</name>
    <dbReference type="NCBI Taxonomy" id="1577780"/>
    <lineage>
        <taxon>Bacteria</taxon>
        <taxon>Pseudomonadati</taxon>
        <taxon>Bacteroidota</taxon>
        <taxon>Flavobacteriia</taxon>
        <taxon>Flavobacteriales</taxon>
        <taxon>Phaeocystidibacteraceae</taxon>
        <taxon>Phaeocystidibacter</taxon>
    </lineage>
</organism>
<protein>
    <submittedName>
        <fullName evidence="2">Uncharacterized protein</fullName>
    </submittedName>
</protein>
<keyword evidence="1" id="KW-0732">Signal</keyword>
<dbReference type="AlphaFoldDB" id="A0A6L3ZHI7"/>
<dbReference type="Proteomes" id="UP000484164">
    <property type="component" value="Unassembled WGS sequence"/>
</dbReference>
<dbReference type="RefSeq" id="WP_151692023.1">
    <property type="nucleotide sequence ID" value="NZ_BMGX01000002.1"/>
</dbReference>
<evidence type="ECO:0000313" key="3">
    <source>
        <dbReference type="Proteomes" id="UP000484164"/>
    </source>
</evidence>
<reference evidence="2 3" key="1">
    <citation type="submission" date="2019-10" db="EMBL/GenBank/DDBJ databases">
        <title>Genome sequence of Phaeocystidibacter marisrubri JCM30614 (type strain).</title>
        <authorList>
            <person name="Bowman J.P."/>
        </authorList>
    </citation>
    <scope>NUCLEOTIDE SEQUENCE [LARGE SCALE GENOMIC DNA]</scope>
    <source>
        <strain evidence="2 3">JCM 30614</strain>
    </source>
</reference>
<evidence type="ECO:0000313" key="2">
    <source>
        <dbReference type="EMBL" id="KAB2817452.1"/>
    </source>
</evidence>
<sequence length="92" mass="10368">MKNTLILACSMLISTAALAQSRPTELTVQPSRTVQTCEEIKGNPLHSRAGRELRTSLKEVRSAENPNALRAIHRAEFKPIHREEISIKPMRH</sequence>
<comment type="caution">
    <text evidence="2">The sequence shown here is derived from an EMBL/GenBank/DDBJ whole genome shotgun (WGS) entry which is preliminary data.</text>
</comment>
<gene>
    <name evidence="2" type="ORF">F8C82_03385</name>
</gene>
<name>A0A6L3ZHI7_9FLAO</name>
<feature type="chain" id="PRO_5026785572" evidence="1">
    <location>
        <begin position="20"/>
        <end position="92"/>
    </location>
</feature>
<dbReference type="EMBL" id="WBVQ01000001">
    <property type="protein sequence ID" value="KAB2817452.1"/>
    <property type="molecule type" value="Genomic_DNA"/>
</dbReference>
<feature type="signal peptide" evidence="1">
    <location>
        <begin position="1"/>
        <end position="19"/>
    </location>
</feature>
<accession>A0A6L3ZHI7</accession>